<dbReference type="SMART" id="SM00977">
    <property type="entry name" value="TilS_C"/>
    <property type="match status" value="1"/>
</dbReference>
<keyword evidence="4 10" id="KW-0819">tRNA processing</keyword>
<feature type="binding site" evidence="9">
    <location>
        <position position="473"/>
    </location>
    <ligand>
        <name>Zn(2+)</name>
        <dbReference type="ChEBI" id="CHEBI:29105"/>
        <note>catalytic</note>
    </ligand>
</feature>
<evidence type="ECO:0000259" key="11">
    <source>
        <dbReference type="PROSITE" id="PS51747"/>
    </source>
</evidence>
<evidence type="ECO:0000256" key="2">
    <source>
        <dbReference type="ARBA" id="ARBA00022490"/>
    </source>
</evidence>
<evidence type="ECO:0000313" key="15">
    <source>
        <dbReference type="Proteomes" id="UP000652720"/>
    </source>
</evidence>
<dbReference type="EMBL" id="BMMA01000012">
    <property type="protein sequence ID" value="GGI82317.1"/>
    <property type="molecule type" value="Genomic_DNA"/>
</dbReference>
<evidence type="ECO:0000256" key="3">
    <source>
        <dbReference type="ARBA" id="ARBA00022598"/>
    </source>
</evidence>
<dbReference type="PANTHER" id="PTHR43033:SF1">
    <property type="entry name" value="TRNA(ILE)-LYSIDINE SYNTHASE-RELATED"/>
    <property type="match status" value="1"/>
</dbReference>
<keyword evidence="6 10" id="KW-0067">ATP-binding</keyword>
<keyword evidence="3 10" id="KW-0436">Ligase</keyword>
<dbReference type="HAMAP" id="MF_01161">
    <property type="entry name" value="tRNA_Ile_lys_synt"/>
    <property type="match status" value="1"/>
</dbReference>
<dbReference type="EMBL" id="BMLZ01000010">
    <property type="protein sequence ID" value="GGP29444.1"/>
    <property type="molecule type" value="Genomic_DNA"/>
</dbReference>
<dbReference type="HAMAP" id="MF_00972">
    <property type="entry name" value="tRNA_aden_deaminase"/>
    <property type="match status" value="1"/>
</dbReference>
<evidence type="ECO:0000256" key="9">
    <source>
        <dbReference type="HAMAP-Rule" id="MF_00972"/>
    </source>
</evidence>
<accession>A0AAV4K3R3</accession>
<evidence type="ECO:0000256" key="10">
    <source>
        <dbReference type="HAMAP-Rule" id="MF_01161"/>
    </source>
</evidence>
<comment type="function">
    <text evidence="9">Catalyzes the deamination of adenosine to inosine at the wobble position 34 of tRNA(Arg2).</text>
</comment>
<keyword evidence="14" id="KW-1185">Reference proteome</keyword>
<evidence type="ECO:0000256" key="6">
    <source>
        <dbReference type="ARBA" id="ARBA00022840"/>
    </source>
</evidence>
<dbReference type="Pfam" id="PF01171">
    <property type="entry name" value="ATP_bind_3"/>
    <property type="match status" value="1"/>
</dbReference>
<dbReference type="CDD" id="cd01992">
    <property type="entry name" value="TilS_N"/>
    <property type="match status" value="1"/>
</dbReference>
<dbReference type="Proteomes" id="UP000630135">
    <property type="component" value="Unassembled WGS sequence"/>
</dbReference>
<dbReference type="InterPro" id="IPR016193">
    <property type="entry name" value="Cytidine_deaminase-like"/>
</dbReference>
<reference evidence="12" key="4">
    <citation type="submission" date="2023-08" db="EMBL/GenBank/DDBJ databases">
        <authorList>
            <person name="Sun Q."/>
            <person name="Zhou Y."/>
        </authorList>
    </citation>
    <scope>NUCLEOTIDE SEQUENCE</scope>
    <source>
        <strain evidence="13">CGMCC 1.8884</strain>
        <strain evidence="12">CGMCC 1.8885</strain>
    </source>
</reference>
<comment type="subunit">
    <text evidence="9">Homodimer.</text>
</comment>
<dbReference type="InterPro" id="IPR002125">
    <property type="entry name" value="CMP_dCMP_dom"/>
</dbReference>
<reference evidence="14" key="3">
    <citation type="journal article" date="2019" name="Int. J. Syst. Evol. Microbiol.">
        <title>The Global Catalogue of Microorganisms (GCM) 10K type strain sequencing project: providing services to taxonomists for standard genome sequencing and annotation.</title>
        <authorList>
            <consortium name="The Broad Institute Genomics Platform"/>
            <consortium name="The Broad Institute Genome Sequencing Center for Infectious Disease"/>
            <person name="Wu L."/>
            <person name="Ma J."/>
        </authorList>
    </citation>
    <scope>NUCLEOTIDE SEQUENCE [LARGE SCALE GENOMIC DNA]</scope>
    <source>
        <strain evidence="14">CGMCC 1.8884</strain>
    </source>
</reference>
<comment type="catalytic activity">
    <reaction evidence="7 9">
        <text>adenosine(34) in tRNA + H2O + H(+) = inosine(34) in tRNA + NH4(+)</text>
        <dbReference type="Rhea" id="RHEA:43168"/>
        <dbReference type="Rhea" id="RHEA-COMP:10373"/>
        <dbReference type="Rhea" id="RHEA-COMP:10374"/>
        <dbReference type="ChEBI" id="CHEBI:15377"/>
        <dbReference type="ChEBI" id="CHEBI:15378"/>
        <dbReference type="ChEBI" id="CHEBI:28938"/>
        <dbReference type="ChEBI" id="CHEBI:74411"/>
        <dbReference type="ChEBI" id="CHEBI:82852"/>
        <dbReference type="EC" id="3.5.4.33"/>
    </reaction>
</comment>
<feature type="binding site" evidence="9">
    <location>
        <position position="443"/>
    </location>
    <ligand>
        <name>Zn(2+)</name>
        <dbReference type="ChEBI" id="CHEBI:29105"/>
        <note>catalytic</note>
    </ligand>
</feature>
<dbReference type="InterPro" id="IPR028883">
    <property type="entry name" value="tRNA_aden_deaminase"/>
</dbReference>
<evidence type="ECO:0000256" key="5">
    <source>
        <dbReference type="ARBA" id="ARBA00022741"/>
    </source>
</evidence>
<evidence type="ECO:0000313" key="14">
    <source>
        <dbReference type="Proteomes" id="UP000630135"/>
    </source>
</evidence>
<dbReference type="InterPro" id="IPR012795">
    <property type="entry name" value="tRNA_Ile_lys_synt_N"/>
</dbReference>
<feature type="binding site" evidence="9">
    <location>
        <position position="476"/>
    </location>
    <ligand>
        <name>Zn(2+)</name>
        <dbReference type="ChEBI" id="CHEBI:29105"/>
        <note>catalytic</note>
    </ligand>
</feature>
<evidence type="ECO:0000256" key="1">
    <source>
        <dbReference type="ARBA" id="ARBA00004496"/>
    </source>
</evidence>
<evidence type="ECO:0000313" key="13">
    <source>
        <dbReference type="EMBL" id="GGP29444.1"/>
    </source>
</evidence>
<dbReference type="NCBIfam" id="TIGR02432">
    <property type="entry name" value="lysidine_TilS_N"/>
    <property type="match status" value="1"/>
</dbReference>
<dbReference type="InterPro" id="IPR012094">
    <property type="entry name" value="tRNA_Ile_lys_synt"/>
</dbReference>
<dbReference type="EC" id="6.3.4.19" evidence="10"/>
<comment type="caution">
    <text evidence="12">The sequence shown here is derived from an EMBL/GenBank/DDBJ whole genome shotgun (WGS) entry which is preliminary data.</text>
</comment>
<dbReference type="AlphaFoldDB" id="A0AAV4K3R3"/>
<keyword evidence="5 10" id="KW-0547">Nucleotide-binding</keyword>
<dbReference type="GO" id="GO:0005737">
    <property type="term" value="C:cytoplasm"/>
    <property type="evidence" value="ECO:0007669"/>
    <property type="project" value="UniProtKB-SubCell"/>
</dbReference>
<comment type="catalytic activity">
    <reaction evidence="8 10">
        <text>cytidine(34) in tRNA(Ile2) + L-lysine + ATP = lysidine(34) in tRNA(Ile2) + AMP + diphosphate + H(+)</text>
        <dbReference type="Rhea" id="RHEA:43744"/>
        <dbReference type="Rhea" id="RHEA-COMP:10625"/>
        <dbReference type="Rhea" id="RHEA-COMP:10670"/>
        <dbReference type="ChEBI" id="CHEBI:15378"/>
        <dbReference type="ChEBI" id="CHEBI:30616"/>
        <dbReference type="ChEBI" id="CHEBI:32551"/>
        <dbReference type="ChEBI" id="CHEBI:33019"/>
        <dbReference type="ChEBI" id="CHEBI:82748"/>
        <dbReference type="ChEBI" id="CHEBI:83665"/>
        <dbReference type="ChEBI" id="CHEBI:456215"/>
        <dbReference type="EC" id="6.3.4.19"/>
    </reaction>
</comment>
<comment type="cofactor">
    <cofactor evidence="9">
        <name>Zn(2+)</name>
        <dbReference type="ChEBI" id="CHEBI:29105"/>
    </cofactor>
    <text evidence="9">Binds 1 zinc ion per subunit.</text>
</comment>
<comment type="similarity">
    <text evidence="9">Belongs to the cytidine and deoxycytidylate deaminase family.</text>
</comment>
<dbReference type="PROSITE" id="PS51747">
    <property type="entry name" value="CYT_DCMP_DEAMINASES_2"/>
    <property type="match status" value="1"/>
</dbReference>
<dbReference type="InterPro" id="IPR011063">
    <property type="entry name" value="TilS/TtcA_N"/>
</dbReference>
<dbReference type="GO" id="GO:0008270">
    <property type="term" value="F:zinc ion binding"/>
    <property type="evidence" value="ECO:0007669"/>
    <property type="project" value="UniProtKB-UniRule"/>
</dbReference>
<comment type="domain">
    <text evidence="10">The N-terminal region contains the highly conserved SGGXDS motif, predicted to be a P-loop motif involved in ATP binding.</text>
</comment>
<dbReference type="GO" id="GO:0002100">
    <property type="term" value="P:tRNA wobble adenosine to inosine editing"/>
    <property type="evidence" value="ECO:0007669"/>
    <property type="project" value="UniProtKB-UniRule"/>
</dbReference>
<feature type="binding site" evidence="10">
    <location>
        <begin position="34"/>
        <end position="39"/>
    </location>
    <ligand>
        <name>ATP</name>
        <dbReference type="ChEBI" id="CHEBI:30616"/>
    </ligand>
</feature>
<evidence type="ECO:0000313" key="12">
    <source>
        <dbReference type="EMBL" id="GGI82317.1"/>
    </source>
</evidence>
<evidence type="ECO:0000256" key="4">
    <source>
        <dbReference type="ARBA" id="ARBA00022694"/>
    </source>
</evidence>
<dbReference type="GO" id="GO:0052717">
    <property type="term" value="F:tRNA-specific adenosine-34 deaminase activity"/>
    <property type="evidence" value="ECO:0007669"/>
    <property type="project" value="UniProtKB-UniRule"/>
</dbReference>
<comment type="function">
    <text evidence="10">Ligates lysine onto the cytidine present at position 34 of the AUA codon-specific tRNA(Ile) that contains the anticodon CAU, in an ATP-dependent manner. Cytidine is converted to lysidine, thus changing the amino acid specificity of the tRNA from methionine to isoleucine.</text>
</comment>
<dbReference type="PANTHER" id="PTHR43033">
    <property type="entry name" value="TRNA(ILE)-LYSIDINE SYNTHASE-RELATED"/>
    <property type="match status" value="1"/>
</dbReference>
<keyword evidence="9" id="KW-0378">Hydrolase</keyword>
<dbReference type="Pfam" id="PF00383">
    <property type="entry name" value="dCMP_cyt_deam_1"/>
    <property type="match status" value="1"/>
</dbReference>
<dbReference type="Pfam" id="PF11734">
    <property type="entry name" value="TilS_C"/>
    <property type="match status" value="1"/>
</dbReference>
<dbReference type="SUPFAM" id="SSF56037">
    <property type="entry name" value="PheT/TilS domain"/>
    <property type="match status" value="1"/>
</dbReference>
<keyword evidence="2 10" id="KW-0963">Cytoplasm</keyword>
<dbReference type="Gene3D" id="3.40.50.620">
    <property type="entry name" value="HUPs"/>
    <property type="match status" value="1"/>
</dbReference>
<evidence type="ECO:0000256" key="7">
    <source>
        <dbReference type="ARBA" id="ARBA00048045"/>
    </source>
</evidence>
<proteinExistence type="inferred from homology"/>
<name>A0AAV4K3R3_9DEIO</name>
<protein>
    <recommendedName>
        <fullName evidence="9 10">Multifunctional fusion protein</fullName>
    </recommendedName>
    <domain>
        <recommendedName>
            <fullName evidence="10">tRNA(Ile)-lysidine synthase</fullName>
            <ecNumber evidence="10">6.3.4.19</ecNumber>
        </recommendedName>
        <alternativeName>
            <fullName evidence="10">tRNA(Ile)-2-lysyl-cytidine synthase</fullName>
        </alternativeName>
        <alternativeName>
            <fullName evidence="10">tRNA(Ile)-lysidine synthetase</fullName>
        </alternativeName>
    </domain>
    <domain>
        <recommendedName>
            <fullName evidence="9">tRNA-specific adenosine deaminase</fullName>
            <ecNumber evidence="9">3.5.4.33</ecNumber>
        </recommendedName>
    </domain>
</protein>
<keyword evidence="9" id="KW-0479">Metal-binding</keyword>
<organism evidence="12 15">
    <name type="scientific">Deinococcus wulumuqiensis</name>
    <dbReference type="NCBI Taxonomy" id="980427"/>
    <lineage>
        <taxon>Bacteria</taxon>
        <taxon>Thermotogati</taxon>
        <taxon>Deinococcota</taxon>
        <taxon>Deinococci</taxon>
        <taxon>Deinococcales</taxon>
        <taxon>Deinococcaceae</taxon>
        <taxon>Deinococcus</taxon>
    </lineage>
</organism>
<feature type="domain" description="CMP/dCMP-type deaminase" evidence="11">
    <location>
        <begin position="391"/>
        <end position="514"/>
    </location>
</feature>
<dbReference type="Gene3D" id="3.40.140.10">
    <property type="entry name" value="Cytidine Deaminase, domain 2"/>
    <property type="match status" value="1"/>
</dbReference>
<dbReference type="InterPro" id="IPR012796">
    <property type="entry name" value="Lysidine-tRNA-synth_C"/>
</dbReference>
<comment type="subcellular location">
    <subcellularLocation>
        <location evidence="1 10">Cytoplasm</location>
    </subcellularLocation>
</comment>
<gene>
    <name evidence="10 12" type="primary">tilS</name>
    <name evidence="9" type="synonym">tadA</name>
    <name evidence="13" type="ORF">GCM10008021_10950</name>
    <name evidence="12" type="ORF">GCM10010914_15770</name>
</gene>
<dbReference type="NCBIfam" id="TIGR02433">
    <property type="entry name" value="lysidine_TilS_C"/>
    <property type="match status" value="1"/>
</dbReference>
<reference evidence="13" key="1">
    <citation type="journal article" date="2014" name="Int. J. Syst. Evol. Microbiol.">
        <title>Complete genome of a new Firmicutes species belonging to the dominant human colonic microbiota ('Ruminococcus bicirculans') reveals two chromosomes and a selective capacity to utilize plant glucans.</title>
        <authorList>
            <consortium name="NISC Comparative Sequencing Program"/>
            <person name="Wegmann U."/>
            <person name="Louis P."/>
            <person name="Goesmann A."/>
            <person name="Henrissat B."/>
            <person name="Duncan S.H."/>
            <person name="Flint H.J."/>
        </authorList>
    </citation>
    <scope>NUCLEOTIDE SEQUENCE</scope>
    <source>
        <strain evidence="13">CGMCC 1.8884</strain>
    </source>
</reference>
<dbReference type="GO" id="GO:0005524">
    <property type="term" value="F:ATP binding"/>
    <property type="evidence" value="ECO:0007669"/>
    <property type="project" value="UniProtKB-UniRule"/>
</dbReference>
<dbReference type="EC" id="3.5.4.33" evidence="9"/>
<dbReference type="GO" id="GO:0032267">
    <property type="term" value="F:tRNA(Ile)-lysidine synthase activity"/>
    <property type="evidence" value="ECO:0007669"/>
    <property type="project" value="UniProtKB-EC"/>
</dbReference>
<sequence length="545" mass="58523">MSAVTVQAMTVQAPALLTLPLRPYAGRPVLVGVSGGADSVGLLRALLEVNARPVVAHLDHALRPESVDDAAWVRELCAELGVAHTVTRIDVGAVAARRGWNLEDAARRLRYDVLSRAAKEHGCEVVLTAHTRRDQAETVLTEVLRGEGTVRGIPPQRGRVRRPWLKVGRADIEAYLHALGQDWREDASNADPRLTRAWIRQEVMPLLLSRFPAAEVALARVADLGAEDDEALRALASRLNPHTPLEGQPPAVLRRWAAAQLRAAGLDFGAEHLRDLAGALGEGRTRHLTLPGEREVTVTGGGLHVTPDRWPDPDFDLPPGWTRRTRQPGDRIRLPGGTRKLSDVLTDAQVPRAERDRLPLLTDERGAVQWVGTRPPLWAAGARETLGLPVDPLHAAMGEALALARQAAQRQEVPVGAVVLGPGGQVIGGGRNTSQEHGDMTRHAELAALREAAATLGTPYLTGCTLVVTLEPCPMCLGAALEARVGRIVYGAANRGAGALGGVSDLLAGHWGWRPEVQGGVRAGEAARLLRDTFSEVRRRSLPEG</sequence>
<comment type="similarity">
    <text evidence="10">Belongs to the tRNA(Ile)-lysidine synthase family.</text>
</comment>
<dbReference type="InterPro" id="IPR014729">
    <property type="entry name" value="Rossmann-like_a/b/a_fold"/>
</dbReference>
<reference evidence="12" key="2">
    <citation type="journal article" date="2014" name="Int. J. Syst. Evol. Microbiol.">
        <title>Complete genome sequence of Corynebacterium casei LMG S-19264T (=DSM 44701T), isolated from a smear-ripened cheese.</title>
        <authorList>
            <consortium name="US DOE Joint Genome Institute (JGI-PGF)"/>
            <person name="Walter F."/>
            <person name="Albersmeier A."/>
            <person name="Kalinowski J."/>
            <person name="Ruckert C."/>
        </authorList>
    </citation>
    <scope>NUCLEOTIDE SEQUENCE</scope>
    <source>
        <strain evidence="12">CGMCC 1.8885</strain>
    </source>
</reference>
<dbReference type="Proteomes" id="UP000652720">
    <property type="component" value="Unassembled WGS sequence"/>
</dbReference>
<keyword evidence="9" id="KW-0862">Zinc</keyword>
<feature type="active site" description="Proton donor" evidence="9">
    <location>
        <position position="445"/>
    </location>
</feature>
<dbReference type="SUPFAM" id="SSF52402">
    <property type="entry name" value="Adenine nucleotide alpha hydrolases-like"/>
    <property type="match status" value="1"/>
</dbReference>
<dbReference type="CDD" id="cd01285">
    <property type="entry name" value="nucleoside_deaminase"/>
    <property type="match status" value="1"/>
</dbReference>
<dbReference type="SUPFAM" id="SSF53927">
    <property type="entry name" value="Cytidine deaminase-like"/>
    <property type="match status" value="1"/>
</dbReference>
<evidence type="ECO:0000256" key="8">
    <source>
        <dbReference type="ARBA" id="ARBA00048539"/>
    </source>
</evidence>